<gene>
    <name evidence="7" type="ORF">ACFOD9_08590</name>
</gene>
<comment type="caution">
    <text evidence="7">The sequence shown here is derived from an EMBL/GenBank/DDBJ whole genome shotgun (WGS) entry which is preliminary data.</text>
</comment>
<dbReference type="SUPFAM" id="SSF56925">
    <property type="entry name" value="OMPA-like"/>
    <property type="match status" value="1"/>
</dbReference>
<comment type="subcellular location">
    <subcellularLocation>
        <location evidence="1">Membrane</location>
    </subcellularLocation>
</comment>
<dbReference type="InterPro" id="IPR011250">
    <property type="entry name" value="OMP/PagP_B-barrel"/>
</dbReference>
<dbReference type="Pfam" id="PF13505">
    <property type="entry name" value="OMP_b-brl"/>
    <property type="match status" value="1"/>
</dbReference>
<evidence type="ECO:0000256" key="1">
    <source>
        <dbReference type="ARBA" id="ARBA00004370"/>
    </source>
</evidence>
<dbReference type="Gene3D" id="2.40.160.20">
    <property type="match status" value="1"/>
</dbReference>
<protein>
    <submittedName>
        <fullName evidence="7">Outer membrane protein</fullName>
    </submittedName>
</protein>
<dbReference type="EMBL" id="JBHRTQ010000007">
    <property type="protein sequence ID" value="MFC3174307.1"/>
    <property type="molecule type" value="Genomic_DNA"/>
</dbReference>
<keyword evidence="3" id="KW-0472">Membrane</keyword>
<reference evidence="8" key="1">
    <citation type="journal article" date="2019" name="Int. J. Syst. Evol. Microbiol.">
        <title>The Global Catalogue of Microorganisms (GCM) 10K type strain sequencing project: providing services to taxonomists for standard genome sequencing and annotation.</title>
        <authorList>
            <consortium name="The Broad Institute Genomics Platform"/>
            <consortium name="The Broad Institute Genome Sequencing Center for Infectious Disease"/>
            <person name="Wu L."/>
            <person name="Ma J."/>
        </authorList>
    </citation>
    <scope>NUCLEOTIDE SEQUENCE [LARGE SCALE GENOMIC DNA]</scope>
    <source>
        <strain evidence="8">KCTC 42984</strain>
    </source>
</reference>
<dbReference type="RefSeq" id="WP_379509669.1">
    <property type="nucleotide sequence ID" value="NZ_JBHRTQ010000007.1"/>
</dbReference>
<feature type="domain" description="Outer membrane protein beta-barrel" evidence="6">
    <location>
        <begin position="7"/>
        <end position="259"/>
    </location>
</feature>
<evidence type="ECO:0000313" key="7">
    <source>
        <dbReference type="EMBL" id="MFC3174307.1"/>
    </source>
</evidence>
<dbReference type="Proteomes" id="UP001595604">
    <property type="component" value="Unassembled WGS sequence"/>
</dbReference>
<feature type="chain" id="PRO_5045769817" evidence="5">
    <location>
        <begin position="21"/>
        <end position="259"/>
    </location>
</feature>
<keyword evidence="8" id="KW-1185">Reference proteome</keyword>
<feature type="signal peptide" evidence="5">
    <location>
        <begin position="1"/>
        <end position="20"/>
    </location>
</feature>
<evidence type="ECO:0000259" key="6">
    <source>
        <dbReference type="Pfam" id="PF13505"/>
    </source>
</evidence>
<dbReference type="PANTHER" id="PTHR34001">
    <property type="entry name" value="BLL7405 PROTEIN"/>
    <property type="match status" value="1"/>
</dbReference>
<evidence type="ECO:0000256" key="5">
    <source>
        <dbReference type="SAM" id="SignalP"/>
    </source>
</evidence>
<evidence type="ECO:0000256" key="3">
    <source>
        <dbReference type="ARBA" id="ARBA00023136"/>
    </source>
</evidence>
<evidence type="ECO:0000313" key="8">
    <source>
        <dbReference type="Proteomes" id="UP001595604"/>
    </source>
</evidence>
<proteinExistence type="inferred from homology"/>
<keyword evidence="2 5" id="KW-0732">Signal</keyword>
<sequence length="259" mass="27144">MRKFVLASLASMAVATPALADDGSWTGAYGGISAGYSSASSRSEASLGGQWTLMPAAQAAQVTSNLSTKQTTHNGAIGAHIGYNYQTGDVVLGAELEATTLGGSAVRSSGLVTYSATQNYTFTNSVDPKNLVALKARLGVAMGGTLAYVAAGWAWVDSYQSAGITGTDLNGLGLLANGSYRKLGENQKTRNGVIVGVGLEQRLSSRFSIRAQYDYTDQGTITYATAYLPNSLNTVPAYTETMNQNLRVHLVRAGVSYHF</sequence>
<dbReference type="PANTHER" id="PTHR34001:SF3">
    <property type="entry name" value="BLL7405 PROTEIN"/>
    <property type="match status" value="1"/>
</dbReference>
<accession>A0ABV7IQS8</accession>
<comment type="similarity">
    <text evidence="4">Belongs to the Omp25/RopB family.</text>
</comment>
<organism evidence="7 8">
    <name type="scientific">Novosphingobium bradum</name>
    <dbReference type="NCBI Taxonomy" id="1737444"/>
    <lineage>
        <taxon>Bacteria</taxon>
        <taxon>Pseudomonadati</taxon>
        <taxon>Pseudomonadota</taxon>
        <taxon>Alphaproteobacteria</taxon>
        <taxon>Sphingomonadales</taxon>
        <taxon>Sphingomonadaceae</taxon>
        <taxon>Novosphingobium</taxon>
    </lineage>
</organism>
<name>A0ABV7IQS8_9SPHN</name>
<evidence type="ECO:0000256" key="4">
    <source>
        <dbReference type="ARBA" id="ARBA00038306"/>
    </source>
</evidence>
<dbReference type="InterPro" id="IPR051692">
    <property type="entry name" value="OMP-like"/>
</dbReference>
<evidence type="ECO:0000256" key="2">
    <source>
        <dbReference type="ARBA" id="ARBA00022729"/>
    </source>
</evidence>
<dbReference type="InterPro" id="IPR027385">
    <property type="entry name" value="Beta-barrel_OMP"/>
</dbReference>